<dbReference type="PROSITE" id="PS00107">
    <property type="entry name" value="PROTEIN_KINASE_ATP"/>
    <property type="match status" value="1"/>
</dbReference>
<protein>
    <recommendedName>
        <fullName evidence="6">Protein kinase domain-containing protein</fullName>
    </recommendedName>
</protein>
<dbReference type="PANTHER" id="PTHR24348:SF22">
    <property type="entry name" value="NON-SPECIFIC SERINE_THREONINE PROTEIN KINASE"/>
    <property type="match status" value="1"/>
</dbReference>
<dbReference type="InterPro" id="IPR000719">
    <property type="entry name" value="Prot_kinase_dom"/>
</dbReference>
<gene>
    <name evidence="7" type="ORF">A8135_09445</name>
</gene>
<proteinExistence type="predicted"/>
<dbReference type="InterPro" id="IPR011009">
    <property type="entry name" value="Kinase-like_dom_sf"/>
</dbReference>
<feature type="domain" description="Protein kinase" evidence="6">
    <location>
        <begin position="58"/>
        <end position="329"/>
    </location>
</feature>
<evidence type="ECO:0000313" key="8">
    <source>
        <dbReference type="Proteomes" id="UP000093336"/>
    </source>
</evidence>
<sequence>MGISKFEKVDLIKKVNPNIRKIHKYHPSSRFFNNQFEIYSDEPLMSSSYIIDDSNSACELHKLLGKGAFGTVKKGVLVKSGQIVAIKIQNITNQIDYHFKTIGDKEKARLYVNNQIEIEDTLLKLTGQFISSLTRTNFHNQEKHYSIMQYIEGIKLKDIFSQLSPQEKLACLIQITEQLDFLHTNNYLHLDIWPENILFSNPKAILHDYGCSAKLENGKFMSKLKGSHIPPEVIQAYKNNEPCTYSTYSDIYALGMTFYELLYEEYYDYNLDKTLDDFAERYNIYHKKIKDIVNKKNDGISQIINNLISVNPTERMTTKEILNSLHLIKNNSHLQTVLSCSNANKEITDLTFK</sequence>
<comment type="caution">
    <text evidence="7">The sequence shown here is derived from an EMBL/GenBank/DDBJ whole genome shotgun (WGS) entry which is preliminary data.</text>
</comment>
<evidence type="ECO:0000313" key="7">
    <source>
        <dbReference type="EMBL" id="OCH98970.1"/>
    </source>
</evidence>
<dbReference type="InterPro" id="IPR017441">
    <property type="entry name" value="Protein_kinase_ATP_BS"/>
</dbReference>
<keyword evidence="3" id="KW-0418">Kinase</keyword>
<dbReference type="Proteomes" id="UP000093336">
    <property type="component" value="Unassembled WGS sequence"/>
</dbReference>
<accession>A0ABX2XWF1</accession>
<dbReference type="PROSITE" id="PS50011">
    <property type="entry name" value="PROTEIN_KINASE_DOM"/>
    <property type="match status" value="1"/>
</dbReference>
<dbReference type="SUPFAM" id="SSF56112">
    <property type="entry name" value="Protein kinase-like (PK-like)"/>
    <property type="match status" value="1"/>
</dbReference>
<dbReference type="EMBL" id="LYOZ01000003">
    <property type="protein sequence ID" value="OCH98970.1"/>
    <property type="molecule type" value="Genomic_DNA"/>
</dbReference>
<dbReference type="InterPro" id="IPR045269">
    <property type="entry name" value="Atg1-like"/>
</dbReference>
<keyword evidence="8" id="KW-1185">Reference proteome</keyword>
<evidence type="ECO:0000256" key="3">
    <source>
        <dbReference type="ARBA" id="ARBA00022777"/>
    </source>
</evidence>
<dbReference type="Gene3D" id="3.30.200.20">
    <property type="entry name" value="Phosphorylase Kinase, domain 1"/>
    <property type="match status" value="1"/>
</dbReference>
<reference evidence="7 8" key="1">
    <citation type="submission" date="2016-05" db="EMBL/GenBank/DDBJ databases">
        <authorList>
            <person name="Prochazka B."/>
            <person name="Indra A."/>
            <person name="Hasenberger P."/>
            <person name="Blaschitz M."/>
            <person name="Wagner L."/>
            <person name="Wewalka G."/>
            <person name="Sorschag S."/>
            <person name="Schmid D."/>
            <person name="Ruppitsch W."/>
        </authorList>
    </citation>
    <scope>NUCLEOTIDE SEQUENCE [LARGE SCALE GENOMIC DNA]</scope>
    <source>
        <strain evidence="7 8">974010_12</strain>
    </source>
</reference>
<keyword evidence="2 5" id="KW-0547">Nucleotide-binding</keyword>
<keyword evidence="4 5" id="KW-0067">ATP-binding</keyword>
<name>A0ABX2XWF1_9GAMM</name>
<evidence type="ECO:0000256" key="5">
    <source>
        <dbReference type="PROSITE-ProRule" id="PRU10141"/>
    </source>
</evidence>
<organism evidence="7 8">
    <name type="scientific">Legionella jamestowniensis</name>
    <dbReference type="NCBI Taxonomy" id="455"/>
    <lineage>
        <taxon>Bacteria</taxon>
        <taxon>Pseudomonadati</taxon>
        <taxon>Pseudomonadota</taxon>
        <taxon>Gammaproteobacteria</taxon>
        <taxon>Legionellales</taxon>
        <taxon>Legionellaceae</taxon>
        <taxon>Legionella</taxon>
    </lineage>
</organism>
<keyword evidence="1" id="KW-0808">Transferase</keyword>
<feature type="binding site" evidence="5">
    <location>
        <position position="87"/>
    </location>
    <ligand>
        <name>ATP</name>
        <dbReference type="ChEBI" id="CHEBI:30616"/>
    </ligand>
</feature>
<dbReference type="RefSeq" id="WP_065620415.1">
    <property type="nucleotide sequence ID" value="NZ_LYOZ01000003.1"/>
</dbReference>
<dbReference type="Pfam" id="PF00069">
    <property type="entry name" value="Pkinase"/>
    <property type="match status" value="1"/>
</dbReference>
<dbReference type="PANTHER" id="PTHR24348">
    <property type="entry name" value="SERINE/THREONINE-PROTEIN KINASE UNC-51-RELATED"/>
    <property type="match status" value="1"/>
</dbReference>
<evidence type="ECO:0000256" key="2">
    <source>
        <dbReference type="ARBA" id="ARBA00022741"/>
    </source>
</evidence>
<dbReference type="Gene3D" id="1.10.510.10">
    <property type="entry name" value="Transferase(Phosphotransferase) domain 1"/>
    <property type="match status" value="1"/>
</dbReference>
<evidence type="ECO:0000259" key="6">
    <source>
        <dbReference type="PROSITE" id="PS50011"/>
    </source>
</evidence>
<evidence type="ECO:0000256" key="1">
    <source>
        <dbReference type="ARBA" id="ARBA00022679"/>
    </source>
</evidence>
<evidence type="ECO:0000256" key="4">
    <source>
        <dbReference type="ARBA" id="ARBA00022840"/>
    </source>
</evidence>